<keyword evidence="2 9" id="KW-0813">Transport</keyword>
<evidence type="ECO:0000313" key="11">
    <source>
        <dbReference type="Proteomes" id="UP000177080"/>
    </source>
</evidence>
<name>A0A1F4ZBF2_9BACT</name>
<keyword evidence="3 9" id="KW-1003">Cell membrane</keyword>
<dbReference type="AlphaFoldDB" id="A0A1F4ZBF2"/>
<accession>A0A1F4ZBF2</accession>
<dbReference type="EMBL" id="MEXN01000005">
    <property type="protein sequence ID" value="OGD03583.1"/>
    <property type="molecule type" value="Genomic_DNA"/>
</dbReference>
<keyword evidence="5 9" id="KW-0653">Protein transport</keyword>
<reference evidence="10 11" key="1">
    <citation type="journal article" date="2016" name="Nat. Commun.">
        <title>Thousands of microbial genomes shed light on interconnected biogeochemical processes in an aquifer system.</title>
        <authorList>
            <person name="Anantharaman K."/>
            <person name="Brown C.T."/>
            <person name="Hug L.A."/>
            <person name="Sharon I."/>
            <person name="Castelle C.J."/>
            <person name="Probst A.J."/>
            <person name="Thomas B.C."/>
            <person name="Singh A."/>
            <person name="Wilkins M.J."/>
            <person name="Karaoz U."/>
            <person name="Brodie E.L."/>
            <person name="Williams K.H."/>
            <person name="Hubbard S.S."/>
            <person name="Banfield J.F."/>
        </authorList>
    </citation>
    <scope>NUCLEOTIDE SEQUENCE [LARGE SCALE GENOMIC DNA]</scope>
</reference>
<organism evidence="10 11">
    <name type="scientific">Candidatus Amesbacteria bacterium RIFCSPLOWO2_01_FULL_48_25</name>
    <dbReference type="NCBI Taxonomy" id="1797259"/>
    <lineage>
        <taxon>Bacteria</taxon>
        <taxon>Candidatus Amesiibacteriota</taxon>
    </lineage>
</organism>
<evidence type="ECO:0000256" key="4">
    <source>
        <dbReference type="ARBA" id="ARBA00022692"/>
    </source>
</evidence>
<dbReference type="NCBIfam" id="TIGR00964">
    <property type="entry name" value="secE_bact"/>
    <property type="match status" value="1"/>
</dbReference>
<keyword evidence="6 9" id="KW-1133">Transmembrane helix</keyword>
<evidence type="ECO:0000256" key="1">
    <source>
        <dbReference type="ARBA" id="ARBA00004370"/>
    </source>
</evidence>
<dbReference type="GO" id="GO:0008320">
    <property type="term" value="F:protein transmembrane transporter activity"/>
    <property type="evidence" value="ECO:0007669"/>
    <property type="project" value="UniProtKB-UniRule"/>
</dbReference>
<comment type="caution">
    <text evidence="10">The sequence shown here is derived from an EMBL/GenBank/DDBJ whole genome shotgun (WGS) entry which is preliminary data.</text>
</comment>
<dbReference type="GO" id="GO:0043952">
    <property type="term" value="P:protein transport by the Sec complex"/>
    <property type="evidence" value="ECO:0007669"/>
    <property type="project" value="UniProtKB-UniRule"/>
</dbReference>
<protein>
    <recommendedName>
        <fullName evidence="9">Protein translocase subunit SecE</fullName>
    </recommendedName>
</protein>
<dbReference type="HAMAP" id="MF_00422">
    <property type="entry name" value="SecE"/>
    <property type="match status" value="1"/>
</dbReference>
<dbReference type="Gene3D" id="1.20.5.1030">
    <property type="entry name" value="Preprotein translocase secy subunit"/>
    <property type="match status" value="1"/>
</dbReference>
<keyword evidence="7 9" id="KW-0811">Translocation</keyword>
<dbReference type="GO" id="GO:0005886">
    <property type="term" value="C:plasma membrane"/>
    <property type="evidence" value="ECO:0007669"/>
    <property type="project" value="UniProtKB-SubCell"/>
</dbReference>
<comment type="subunit">
    <text evidence="9">Component of the Sec protein translocase complex. Heterotrimer consisting of SecY, SecE and SecG subunits. The heterotrimers can form oligomers, although 1 heterotrimer is thought to be able to translocate proteins. Interacts with the ribosome. Interacts with SecDF, and other proteins may be involved. Interacts with SecA.</text>
</comment>
<keyword evidence="4 9" id="KW-0812">Transmembrane</keyword>
<evidence type="ECO:0000313" key="10">
    <source>
        <dbReference type="EMBL" id="OGD03583.1"/>
    </source>
</evidence>
<dbReference type="GO" id="GO:0009306">
    <property type="term" value="P:protein secretion"/>
    <property type="evidence" value="ECO:0007669"/>
    <property type="project" value="UniProtKB-UniRule"/>
</dbReference>
<dbReference type="Proteomes" id="UP000177080">
    <property type="component" value="Unassembled WGS sequence"/>
</dbReference>
<gene>
    <name evidence="9" type="primary">secE</name>
    <name evidence="10" type="ORF">A2989_02785</name>
</gene>
<evidence type="ECO:0000256" key="8">
    <source>
        <dbReference type="ARBA" id="ARBA00023136"/>
    </source>
</evidence>
<dbReference type="InterPro" id="IPR001901">
    <property type="entry name" value="Translocase_SecE/Sec61-g"/>
</dbReference>
<evidence type="ECO:0000256" key="2">
    <source>
        <dbReference type="ARBA" id="ARBA00022448"/>
    </source>
</evidence>
<comment type="subcellular location">
    <subcellularLocation>
        <location evidence="9">Cell membrane</location>
        <topology evidence="9">Single-pass membrane protein</topology>
    </subcellularLocation>
    <subcellularLocation>
        <location evidence="1">Membrane</location>
    </subcellularLocation>
</comment>
<evidence type="ECO:0000256" key="6">
    <source>
        <dbReference type="ARBA" id="ARBA00022989"/>
    </source>
</evidence>
<comment type="function">
    <text evidence="9">Essential subunit of the Sec protein translocation channel SecYEG. Clamps together the 2 halves of SecY. May contact the channel plug during translocation.</text>
</comment>
<dbReference type="InterPro" id="IPR005807">
    <property type="entry name" value="SecE_bac"/>
</dbReference>
<dbReference type="GO" id="GO:0065002">
    <property type="term" value="P:intracellular protein transmembrane transport"/>
    <property type="evidence" value="ECO:0007669"/>
    <property type="project" value="UniProtKB-UniRule"/>
</dbReference>
<dbReference type="Pfam" id="PF00584">
    <property type="entry name" value="SecE"/>
    <property type="match status" value="1"/>
</dbReference>
<dbReference type="InterPro" id="IPR038379">
    <property type="entry name" value="SecE_sf"/>
</dbReference>
<dbReference type="PANTHER" id="PTHR33910">
    <property type="entry name" value="PROTEIN TRANSLOCASE SUBUNIT SECE"/>
    <property type="match status" value="1"/>
</dbReference>
<feature type="transmembrane region" description="Helical" evidence="9">
    <location>
        <begin position="28"/>
        <end position="50"/>
    </location>
</feature>
<evidence type="ECO:0000256" key="3">
    <source>
        <dbReference type="ARBA" id="ARBA00022475"/>
    </source>
</evidence>
<dbReference type="GO" id="GO:0006605">
    <property type="term" value="P:protein targeting"/>
    <property type="evidence" value="ECO:0007669"/>
    <property type="project" value="UniProtKB-UniRule"/>
</dbReference>
<dbReference type="STRING" id="1797259.A2989_02785"/>
<evidence type="ECO:0000256" key="7">
    <source>
        <dbReference type="ARBA" id="ARBA00023010"/>
    </source>
</evidence>
<sequence>MNPIAYLRDTLSELKQVRWPSRDETAKLTVIVIAISLLVGAYIGALDLTFTKSLSLIFK</sequence>
<evidence type="ECO:0000256" key="9">
    <source>
        <dbReference type="HAMAP-Rule" id="MF_00422"/>
    </source>
</evidence>
<keyword evidence="8 9" id="KW-0472">Membrane</keyword>
<dbReference type="PANTHER" id="PTHR33910:SF1">
    <property type="entry name" value="PROTEIN TRANSLOCASE SUBUNIT SECE"/>
    <property type="match status" value="1"/>
</dbReference>
<proteinExistence type="inferred from homology"/>
<evidence type="ECO:0000256" key="5">
    <source>
        <dbReference type="ARBA" id="ARBA00022927"/>
    </source>
</evidence>
<comment type="similarity">
    <text evidence="9">Belongs to the SecE/SEC61-gamma family.</text>
</comment>